<evidence type="ECO:0000313" key="2">
    <source>
        <dbReference type="EMBL" id="KAG7501744.1"/>
    </source>
</evidence>
<proteinExistence type="predicted"/>
<dbReference type="Proteomes" id="UP000693946">
    <property type="component" value="Linkage Group LG2"/>
</dbReference>
<sequence length="77" mass="9226">MDESRGQTRHTVMYLMCTRSPYLKLNEEEKNICVTEKIPQSNTNDAQMSENNNKDRISEKRYEEDYTSRTRRTVMDD</sequence>
<comment type="caution">
    <text evidence="2">The sequence shown here is derived from an EMBL/GenBank/DDBJ whole genome shotgun (WGS) entry which is preliminary data.</text>
</comment>
<gene>
    <name evidence="2" type="ORF">JOB18_005651</name>
</gene>
<feature type="compositionally biased region" description="Basic and acidic residues" evidence="1">
    <location>
        <begin position="52"/>
        <end position="77"/>
    </location>
</feature>
<feature type="region of interest" description="Disordered" evidence="1">
    <location>
        <begin position="36"/>
        <end position="77"/>
    </location>
</feature>
<name>A0AAV6RAS2_SOLSE</name>
<accession>A0AAV6RAS2</accession>
<dbReference type="AlphaFoldDB" id="A0AAV6RAS2"/>
<reference evidence="2 3" key="1">
    <citation type="journal article" date="2021" name="Sci. Rep.">
        <title>Chromosome anchoring in Senegalese sole (Solea senegalensis) reveals sex-associated markers and genome rearrangements in flatfish.</title>
        <authorList>
            <person name="Guerrero-Cozar I."/>
            <person name="Gomez-Garrido J."/>
            <person name="Berbel C."/>
            <person name="Martinez-Blanch J.F."/>
            <person name="Alioto T."/>
            <person name="Claros M.G."/>
            <person name="Gagnaire P.A."/>
            <person name="Manchado M."/>
        </authorList>
    </citation>
    <scope>NUCLEOTIDE SEQUENCE [LARGE SCALE GENOMIC DNA]</scope>
    <source>
        <strain evidence="2">Sse05_10M</strain>
    </source>
</reference>
<evidence type="ECO:0000256" key="1">
    <source>
        <dbReference type="SAM" id="MobiDB-lite"/>
    </source>
</evidence>
<dbReference type="EMBL" id="JAGKHQ010000012">
    <property type="protein sequence ID" value="KAG7501744.1"/>
    <property type="molecule type" value="Genomic_DNA"/>
</dbReference>
<evidence type="ECO:0000313" key="3">
    <source>
        <dbReference type="Proteomes" id="UP000693946"/>
    </source>
</evidence>
<keyword evidence="3" id="KW-1185">Reference proteome</keyword>
<feature type="compositionally biased region" description="Polar residues" evidence="1">
    <location>
        <begin position="38"/>
        <end position="51"/>
    </location>
</feature>
<organism evidence="2 3">
    <name type="scientific">Solea senegalensis</name>
    <name type="common">Senegalese sole</name>
    <dbReference type="NCBI Taxonomy" id="28829"/>
    <lineage>
        <taxon>Eukaryota</taxon>
        <taxon>Metazoa</taxon>
        <taxon>Chordata</taxon>
        <taxon>Craniata</taxon>
        <taxon>Vertebrata</taxon>
        <taxon>Euteleostomi</taxon>
        <taxon>Actinopterygii</taxon>
        <taxon>Neopterygii</taxon>
        <taxon>Teleostei</taxon>
        <taxon>Neoteleostei</taxon>
        <taxon>Acanthomorphata</taxon>
        <taxon>Carangaria</taxon>
        <taxon>Pleuronectiformes</taxon>
        <taxon>Pleuronectoidei</taxon>
        <taxon>Soleidae</taxon>
        <taxon>Solea</taxon>
    </lineage>
</organism>
<protein>
    <submittedName>
        <fullName evidence="2">Uncharacterized protein</fullName>
    </submittedName>
</protein>